<feature type="compositionally biased region" description="Basic and acidic residues" evidence="1">
    <location>
        <begin position="1"/>
        <end position="11"/>
    </location>
</feature>
<dbReference type="Proteomes" id="UP000193067">
    <property type="component" value="Unassembled WGS sequence"/>
</dbReference>
<protein>
    <submittedName>
        <fullName evidence="2">Uncharacterized protein</fullName>
    </submittedName>
</protein>
<feature type="region of interest" description="Disordered" evidence="1">
    <location>
        <begin position="1"/>
        <end position="54"/>
    </location>
</feature>
<accession>A0A1Y2IJY7</accession>
<evidence type="ECO:0000313" key="2">
    <source>
        <dbReference type="EMBL" id="OSD01435.1"/>
    </source>
</evidence>
<dbReference type="PANTHER" id="PTHR46579">
    <property type="entry name" value="F5/8 TYPE C DOMAIN-CONTAINING PROTEIN-RELATED"/>
    <property type="match status" value="1"/>
</dbReference>
<sequence length="833" mass="93094">MTSRKTKDASRRVHVPQLHVSSTHAAGHTLKNKKKEDLRREKRPRDQEALKFSQEDAVVMEEAVMMEDEQTPTDATRGASWAASVLSTISAPRWAFVPSGLPPSPSCPSSDPRPSPNVLVNSLSRCSSPVSGEQLAELDIAGIGIDSSESSPSSQAGCDSEPIYGDDWDDEGENEAPPELPLPSVVSDEPSTPDSSRASPEEPSAVPAHTGASVVPATIPLKQQALARMDEPDPFQSSPVLSKAAGSISFSFAPPAIVLAMLLVSWLHLTAHLPFRFCDVILTVIGFILAETGQESLVPYLRSTLTSSLSLLQLEPHIHTYPTCPECLEVYPESITPDMHADCRVCGHPLFKPEEAAPGRSRKRRSNRPRYRPHLRTPAMSLTEQLAELLRQPGMEEALSSWRKRVRSPGVLNDFFDGAISRELLGPDGKPFFRRDLDEDPDGELRIGVALGVDWFSYLRSLISPSYTSCPMSFNIVNLPPYLRYRAANLLLSMIIPGPKESDPDQTQHFGQKASKQAFEQNGFRARTDEQHRLLMEEYRSADTKTAREEHASMYATRWSELARLPYFDFCRMIVVDPMHNLFLGLVKTHFYHIWVQLKIFRKSKELNRVHQILSELTLPSRLGRLPRLIGEPAGGSLTADQWLILATVVGPLALPELWEGVATGGSHDDRFFQERLDALQQRVAQRRKASRTAKRGSKRASKGHRTTMASASEPRRSTRARKPTEKAKVDIQELVLDDDDSGAYMDDDDDTWIDDEDDGSARSRLHERDLQTFLKLCTALRLFLSDSITEAQLQQADKLLREYCVELVEVCYFISLVEPSLMEIDYSYMAQM</sequence>
<keyword evidence="3" id="KW-1185">Reference proteome</keyword>
<feature type="compositionally biased region" description="Polar residues" evidence="1">
    <location>
        <begin position="189"/>
        <end position="198"/>
    </location>
</feature>
<evidence type="ECO:0000256" key="1">
    <source>
        <dbReference type="SAM" id="MobiDB-lite"/>
    </source>
</evidence>
<dbReference type="EMBL" id="KZ084111">
    <property type="protein sequence ID" value="OSD01435.1"/>
    <property type="molecule type" value="Genomic_DNA"/>
</dbReference>
<feature type="region of interest" description="Disordered" evidence="1">
    <location>
        <begin position="684"/>
        <end position="728"/>
    </location>
</feature>
<feature type="compositionally biased region" description="Pro residues" evidence="1">
    <location>
        <begin position="100"/>
        <end position="115"/>
    </location>
</feature>
<feature type="region of interest" description="Disordered" evidence="1">
    <location>
        <begin position="95"/>
        <end position="213"/>
    </location>
</feature>
<name>A0A1Y2IJY7_TRAC3</name>
<feature type="compositionally biased region" description="Acidic residues" evidence="1">
    <location>
        <begin position="164"/>
        <end position="176"/>
    </location>
</feature>
<feature type="compositionally biased region" description="Polar residues" evidence="1">
    <location>
        <begin position="118"/>
        <end position="131"/>
    </location>
</feature>
<feature type="compositionally biased region" description="Basic and acidic residues" evidence="1">
    <location>
        <begin position="34"/>
        <end position="49"/>
    </location>
</feature>
<gene>
    <name evidence="2" type="ORF">PYCCODRAFT_1425928</name>
</gene>
<feature type="compositionally biased region" description="Basic residues" evidence="1">
    <location>
        <begin position="685"/>
        <end position="706"/>
    </location>
</feature>
<organism evidence="2 3">
    <name type="scientific">Trametes coccinea (strain BRFM310)</name>
    <name type="common">Pycnoporus coccineus</name>
    <dbReference type="NCBI Taxonomy" id="1353009"/>
    <lineage>
        <taxon>Eukaryota</taxon>
        <taxon>Fungi</taxon>
        <taxon>Dikarya</taxon>
        <taxon>Basidiomycota</taxon>
        <taxon>Agaricomycotina</taxon>
        <taxon>Agaricomycetes</taxon>
        <taxon>Polyporales</taxon>
        <taxon>Polyporaceae</taxon>
        <taxon>Trametes</taxon>
    </lineage>
</organism>
<dbReference type="AlphaFoldDB" id="A0A1Y2IJY7"/>
<dbReference type="OrthoDB" id="3239894at2759"/>
<proteinExistence type="predicted"/>
<evidence type="ECO:0000313" key="3">
    <source>
        <dbReference type="Proteomes" id="UP000193067"/>
    </source>
</evidence>
<reference evidence="2 3" key="1">
    <citation type="journal article" date="2015" name="Biotechnol. Biofuels">
        <title>Enhanced degradation of softwood versus hardwood by the white-rot fungus Pycnoporus coccineus.</title>
        <authorList>
            <person name="Couturier M."/>
            <person name="Navarro D."/>
            <person name="Chevret D."/>
            <person name="Henrissat B."/>
            <person name="Piumi F."/>
            <person name="Ruiz-Duenas F.J."/>
            <person name="Martinez A.T."/>
            <person name="Grigoriev I.V."/>
            <person name="Riley R."/>
            <person name="Lipzen A."/>
            <person name="Berrin J.G."/>
            <person name="Master E.R."/>
            <person name="Rosso M.N."/>
        </authorList>
    </citation>
    <scope>NUCLEOTIDE SEQUENCE [LARGE SCALE GENOMIC DNA]</scope>
    <source>
        <strain evidence="2 3">BRFM310</strain>
    </source>
</reference>
<dbReference type="PANTHER" id="PTHR46579:SF2">
    <property type="entry name" value="C2H2-TYPE DOMAIN-CONTAINING PROTEIN"/>
    <property type="match status" value="1"/>
</dbReference>